<dbReference type="EMBL" id="UOEI01000518">
    <property type="protein sequence ID" value="VAW07291.1"/>
    <property type="molecule type" value="Genomic_DNA"/>
</dbReference>
<accession>A0A3B0SLZ6</accession>
<reference evidence="1" key="1">
    <citation type="submission" date="2018-06" db="EMBL/GenBank/DDBJ databases">
        <authorList>
            <person name="Zhirakovskaya E."/>
        </authorList>
    </citation>
    <scope>NUCLEOTIDE SEQUENCE</scope>
</reference>
<sequence>MDGFTIDDTQGPSTQSPDVCCSTVSTFPGEPITAVMREEHIADLEDQIRELVADEPKDFAKATILIYDVFRLRDEPEQALEVARLLDLPAVVLFQVPPLVRAILEMGPTPTTATLDAALERIDDLGHLVIMVLDGDTDADIVRQLVDLSEAVRTPLQDPRRVETISAAADRLTHHVNAFFFDRLTAIPELRTYVVGLELGL</sequence>
<organism evidence="1">
    <name type="scientific">hydrothermal vent metagenome</name>
    <dbReference type="NCBI Taxonomy" id="652676"/>
    <lineage>
        <taxon>unclassified sequences</taxon>
        <taxon>metagenomes</taxon>
        <taxon>ecological metagenomes</taxon>
    </lineage>
</organism>
<dbReference type="AlphaFoldDB" id="A0A3B0SLZ6"/>
<gene>
    <name evidence="1" type="ORF">MNBD_ACTINO01-2153</name>
</gene>
<evidence type="ECO:0000313" key="1">
    <source>
        <dbReference type="EMBL" id="VAW07291.1"/>
    </source>
</evidence>
<name>A0A3B0SLZ6_9ZZZZ</name>
<protein>
    <submittedName>
        <fullName evidence="1">Uncharacterized protein</fullName>
    </submittedName>
</protein>
<proteinExistence type="predicted"/>